<dbReference type="EMBL" id="CP036280">
    <property type="protein sequence ID" value="QDU71532.1"/>
    <property type="molecule type" value="Genomic_DNA"/>
</dbReference>
<name>A0A518BX32_9BACT</name>
<evidence type="ECO:0008006" key="4">
    <source>
        <dbReference type="Google" id="ProtNLM"/>
    </source>
</evidence>
<dbReference type="Pfam" id="PF07963">
    <property type="entry name" value="N_methyl"/>
    <property type="match status" value="1"/>
</dbReference>
<sequence length="286" mass="31720">MFMHRDTAASPRLTSRGFTLIELLVVISIIALLIGILLPALGAARSTARNAADLSNLRQIGVAYFAWLTDNDFSGFSDYPMNLLTQGGYIDLENTDTVNICPETESPTDVDDAVSQGATQIGANDWGGTASVAYQRGTFGGFVTRSSYTYNAWLATEQFANGTPNFVGNSYGFSYRDEFRWQNFDRVRNTSNVPLAGDGCWIAIAPDETRPAPGALAIHDRSAPFTNLQPFRIYGFHEMYMDRHGSHVNMGFVDGSVRNVPIDDLWDLEWHDNYDFDLAMKPSQLK</sequence>
<dbReference type="InterPro" id="IPR012902">
    <property type="entry name" value="N_methyl_site"/>
</dbReference>
<dbReference type="PANTHER" id="PTHR30093">
    <property type="entry name" value="GENERAL SECRETION PATHWAY PROTEIN G"/>
    <property type="match status" value="1"/>
</dbReference>
<keyword evidence="1" id="KW-1133">Transmembrane helix</keyword>
<organism evidence="2 3">
    <name type="scientific">Mucisphaera calidilacus</name>
    <dbReference type="NCBI Taxonomy" id="2527982"/>
    <lineage>
        <taxon>Bacteria</taxon>
        <taxon>Pseudomonadati</taxon>
        <taxon>Planctomycetota</taxon>
        <taxon>Phycisphaerae</taxon>
        <taxon>Phycisphaerales</taxon>
        <taxon>Phycisphaeraceae</taxon>
        <taxon>Mucisphaera</taxon>
    </lineage>
</organism>
<protein>
    <recommendedName>
        <fullName evidence="4">Prepilin-type N-terminal cleavage/methylation domain-containing protein</fullName>
    </recommendedName>
</protein>
<evidence type="ECO:0000313" key="2">
    <source>
        <dbReference type="EMBL" id="QDU71532.1"/>
    </source>
</evidence>
<dbReference type="RefSeq" id="WP_145445677.1">
    <property type="nucleotide sequence ID" value="NZ_CP036280.1"/>
</dbReference>
<dbReference type="PROSITE" id="PS00409">
    <property type="entry name" value="PROKAR_NTER_METHYL"/>
    <property type="match status" value="1"/>
</dbReference>
<dbReference type="Proteomes" id="UP000320386">
    <property type="component" value="Chromosome"/>
</dbReference>
<accession>A0A518BX32</accession>
<gene>
    <name evidence="2" type="ORF">Pan265_13820</name>
</gene>
<dbReference type="KEGG" id="mcad:Pan265_13820"/>
<reference evidence="2 3" key="1">
    <citation type="submission" date="2019-02" db="EMBL/GenBank/DDBJ databases">
        <title>Deep-cultivation of Planctomycetes and their phenomic and genomic characterization uncovers novel biology.</title>
        <authorList>
            <person name="Wiegand S."/>
            <person name="Jogler M."/>
            <person name="Boedeker C."/>
            <person name="Pinto D."/>
            <person name="Vollmers J."/>
            <person name="Rivas-Marin E."/>
            <person name="Kohn T."/>
            <person name="Peeters S.H."/>
            <person name="Heuer A."/>
            <person name="Rast P."/>
            <person name="Oberbeckmann S."/>
            <person name="Bunk B."/>
            <person name="Jeske O."/>
            <person name="Meyerdierks A."/>
            <person name="Storesund J.E."/>
            <person name="Kallscheuer N."/>
            <person name="Luecker S."/>
            <person name="Lage O.M."/>
            <person name="Pohl T."/>
            <person name="Merkel B.J."/>
            <person name="Hornburger P."/>
            <person name="Mueller R.-W."/>
            <person name="Bruemmer F."/>
            <person name="Labrenz M."/>
            <person name="Spormann A.M."/>
            <person name="Op den Camp H."/>
            <person name="Overmann J."/>
            <person name="Amann R."/>
            <person name="Jetten M.S.M."/>
            <person name="Mascher T."/>
            <person name="Medema M.H."/>
            <person name="Devos D.P."/>
            <person name="Kaster A.-K."/>
            <person name="Ovreas L."/>
            <person name="Rohde M."/>
            <person name="Galperin M.Y."/>
            <person name="Jogler C."/>
        </authorList>
    </citation>
    <scope>NUCLEOTIDE SEQUENCE [LARGE SCALE GENOMIC DNA]</scope>
    <source>
        <strain evidence="2 3">Pan265</strain>
    </source>
</reference>
<dbReference type="SUPFAM" id="SSF54523">
    <property type="entry name" value="Pili subunits"/>
    <property type="match status" value="1"/>
</dbReference>
<keyword evidence="1" id="KW-0812">Transmembrane</keyword>
<evidence type="ECO:0000256" key="1">
    <source>
        <dbReference type="SAM" id="Phobius"/>
    </source>
</evidence>
<keyword evidence="3" id="KW-1185">Reference proteome</keyword>
<feature type="transmembrane region" description="Helical" evidence="1">
    <location>
        <begin position="20"/>
        <end position="41"/>
    </location>
</feature>
<dbReference type="Gene3D" id="3.30.700.10">
    <property type="entry name" value="Glycoprotein, Type 4 Pilin"/>
    <property type="match status" value="1"/>
</dbReference>
<keyword evidence="1" id="KW-0472">Membrane</keyword>
<dbReference type="InterPro" id="IPR045584">
    <property type="entry name" value="Pilin-like"/>
</dbReference>
<dbReference type="PANTHER" id="PTHR30093:SF2">
    <property type="entry name" value="TYPE II SECRETION SYSTEM PROTEIN H"/>
    <property type="match status" value="1"/>
</dbReference>
<dbReference type="AlphaFoldDB" id="A0A518BX32"/>
<dbReference type="NCBIfam" id="TIGR02532">
    <property type="entry name" value="IV_pilin_GFxxxE"/>
    <property type="match status" value="1"/>
</dbReference>
<evidence type="ECO:0000313" key="3">
    <source>
        <dbReference type="Proteomes" id="UP000320386"/>
    </source>
</evidence>
<dbReference type="OrthoDB" id="255848at2"/>
<proteinExistence type="predicted"/>